<dbReference type="EMBL" id="LT629763">
    <property type="protein sequence ID" value="SDS03979.1"/>
    <property type="molecule type" value="Genomic_DNA"/>
</dbReference>
<dbReference type="SUPFAM" id="SSF52540">
    <property type="entry name" value="P-loop containing nucleoside triphosphate hydrolases"/>
    <property type="match status" value="1"/>
</dbReference>
<dbReference type="PANTHER" id="PTHR42724">
    <property type="entry name" value="TETRAACYLDISACCHARIDE 4'-KINASE"/>
    <property type="match status" value="1"/>
</dbReference>
<keyword evidence="8 13" id="KW-0547">Nucleotide-binding</keyword>
<sequence>MQAGIGVAAMKWQQSLEQGLLRAWYGKARWLVLLRPLSALYRLVAQRRRQRYLNGQTAQWQPPVPLIVVGNITLGGTGKTPMVLWLAAFLRSHGYRVGVISRGYGGTPPALPWRVDPAGNADHSGDEPLLIAQRAQVPVVIDPDRPAAARALLASGDIDLIISDDGLQHYALGRTVELVMLDAQRGLGNARCLPEGPLREPAERLAAVDLLVSNGAAQDQGACYAMQLRPTSLIHLRTGKQVPLDLWQGERDVVAVAGIGNPERFFRTLELCGFRYVPRVFADHASYSPESLNDLPKEKLVIMTEKDAVKCRALAQENWWYLSVEAELSDAFAAALLATLPAASAPHSPIQE</sequence>
<keyword evidence="6 13" id="KW-0441">Lipid A biosynthesis</keyword>
<comment type="function">
    <text evidence="1 13">Transfers the gamma-phosphate of ATP to the 4'-position of a tetraacyldisaccharide 1-phosphate intermediate (termed DS-1-P) to form tetraacyldisaccharide 1,4'-bis-phosphate (lipid IVA).</text>
</comment>
<evidence type="ECO:0000256" key="6">
    <source>
        <dbReference type="ARBA" id="ARBA00022556"/>
    </source>
</evidence>
<evidence type="ECO:0000256" key="10">
    <source>
        <dbReference type="ARBA" id="ARBA00022840"/>
    </source>
</evidence>
<evidence type="ECO:0000256" key="4">
    <source>
        <dbReference type="ARBA" id="ARBA00016436"/>
    </source>
</evidence>
<evidence type="ECO:0000313" key="15">
    <source>
        <dbReference type="Proteomes" id="UP000243413"/>
    </source>
</evidence>
<comment type="pathway">
    <text evidence="2 13">Glycolipid biosynthesis; lipid IV(A) biosynthesis; lipid IV(A) from (3R)-3-hydroxytetradecanoyl-[acyl-carrier-protein] and UDP-N-acetyl-alpha-D-glucosamine: step 6/6.</text>
</comment>
<dbReference type="InterPro" id="IPR003758">
    <property type="entry name" value="LpxK"/>
</dbReference>
<evidence type="ECO:0000256" key="13">
    <source>
        <dbReference type="HAMAP-Rule" id="MF_00409"/>
    </source>
</evidence>
<evidence type="ECO:0000256" key="1">
    <source>
        <dbReference type="ARBA" id="ARBA00002274"/>
    </source>
</evidence>
<keyword evidence="10 13" id="KW-0067">ATP-binding</keyword>
<dbReference type="GO" id="GO:0005886">
    <property type="term" value="C:plasma membrane"/>
    <property type="evidence" value="ECO:0007669"/>
    <property type="project" value="TreeGrafter"/>
</dbReference>
<dbReference type="NCBIfam" id="TIGR00682">
    <property type="entry name" value="lpxK"/>
    <property type="match status" value="1"/>
</dbReference>
<evidence type="ECO:0000256" key="11">
    <source>
        <dbReference type="ARBA" id="ARBA00023098"/>
    </source>
</evidence>
<dbReference type="GO" id="GO:0009244">
    <property type="term" value="P:lipopolysaccharide core region biosynthetic process"/>
    <property type="evidence" value="ECO:0007669"/>
    <property type="project" value="TreeGrafter"/>
</dbReference>
<evidence type="ECO:0000256" key="12">
    <source>
        <dbReference type="ARBA" id="ARBA00029757"/>
    </source>
</evidence>
<keyword evidence="11 13" id="KW-0443">Lipid metabolism</keyword>
<evidence type="ECO:0000313" key="14">
    <source>
        <dbReference type="EMBL" id="SDS03979.1"/>
    </source>
</evidence>
<dbReference type="STRING" id="472181.SAMN05216271_1018"/>
<evidence type="ECO:0000256" key="8">
    <source>
        <dbReference type="ARBA" id="ARBA00022741"/>
    </source>
</evidence>
<dbReference type="InterPro" id="IPR027417">
    <property type="entry name" value="P-loop_NTPase"/>
</dbReference>
<evidence type="ECO:0000256" key="5">
    <source>
        <dbReference type="ARBA" id="ARBA00022516"/>
    </source>
</evidence>
<dbReference type="PANTHER" id="PTHR42724:SF1">
    <property type="entry name" value="TETRAACYLDISACCHARIDE 4'-KINASE, MITOCHONDRIAL-RELATED"/>
    <property type="match status" value="1"/>
</dbReference>
<dbReference type="Proteomes" id="UP000243413">
    <property type="component" value="Chromosome I"/>
</dbReference>
<accession>A0A1H1P047</accession>
<reference evidence="15" key="1">
    <citation type="submission" date="2016-10" db="EMBL/GenBank/DDBJ databases">
        <authorList>
            <person name="Varghese N."/>
            <person name="Submissions S."/>
        </authorList>
    </citation>
    <scope>NUCLEOTIDE SEQUENCE [LARGE SCALE GENOMIC DNA]</scope>
    <source>
        <strain evidence="15">JCM 14963</strain>
    </source>
</reference>
<dbReference type="GO" id="GO:0009029">
    <property type="term" value="F:lipid-A 4'-kinase activity"/>
    <property type="evidence" value="ECO:0007669"/>
    <property type="project" value="UniProtKB-UniRule"/>
</dbReference>
<dbReference type="EC" id="2.7.1.130" evidence="3 13"/>
<dbReference type="AlphaFoldDB" id="A0A1H1P047"/>
<dbReference type="Pfam" id="PF02606">
    <property type="entry name" value="LpxK"/>
    <property type="match status" value="1"/>
</dbReference>
<keyword evidence="5 13" id="KW-0444">Lipid biosynthesis</keyword>
<evidence type="ECO:0000256" key="2">
    <source>
        <dbReference type="ARBA" id="ARBA00004870"/>
    </source>
</evidence>
<keyword evidence="9 13" id="KW-0418">Kinase</keyword>
<evidence type="ECO:0000256" key="3">
    <source>
        <dbReference type="ARBA" id="ARBA00012071"/>
    </source>
</evidence>
<organism evidence="14 15">
    <name type="scientific">Halopseudomonas sabulinigri</name>
    <dbReference type="NCBI Taxonomy" id="472181"/>
    <lineage>
        <taxon>Bacteria</taxon>
        <taxon>Pseudomonadati</taxon>
        <taxon>Pseudomonadota</taxon>
        <taxon>Gammaproteobacteria</taxon>
        <taxon>Pseudomonadales</taxon>
        <taxon>Pseudomonadaceae</taxon>
        <taxon>Halopseudomonas</taxon>
    </lineage>
</organism>
<name>A0A1H1P047_9GAMM</name>
<comment type="catalytic activity">
    <reaction evidence="13">
        <text>a lipid A disaccharide + ATP = a lipid IVA + ADP + H(+)</text>
        <dbReference type="Rhea" id="RHEA:67840"/>
        <dbReference type="ChEBI" id="CHEBI:15378"/>
        <dbReference type="ChEBI" id="CHEBI:30616"/>
        <dbReference type="ChEBI" id="CHEBI:176343"/>
        <dbReference type="ChEBI" id="CHEBI:176425"/>
        <dbReference type="ChEBI" id="CHEBI:456216"/>
        <dbReference type="EC" id="2.7.1.130"/>
    </reaction>
</comment>
<dbReference type="GO" id="GO:0009245">
    <property type="term" value="P:lipid A biosynthetic process"/>
    <property type="evidence" value="ECO:0007669"/>
    <property type="project" value="UniProtKB-UniRule"/>
</dbReference>
<evidence type="ECO:0000256" key="7">
    <source>
        <dbReference type="ARBA" id="ARBA00022679"/>
    </source>
</evidence>
<evidence type="ECO:0000256" key="9">
    <source>
        <dbReference type="ARBA" id="ARBA00022777"/>
    </source>
</evidence>
<protein>
    <recommendedName>
        <fullName evidence="4 13">Tetraacyldisaccharide 4'-kinase</fullName>
        <ecNumber evidence="3 13">2.7.1.130</ecNumber>
    </recommendedName>
    <alternativeName>
        <fullName evidence="12 13">Lipid A 4'-kinase</fullName>
    </alternativeName>
</protein>
<dbReference type="HAMAP" id="MF_00409">
    <property type="entry name" value="LpxK"/>
    <property type="match status" value="1"/>
</dbReference>
<keyword evidence="7 13" id="KW-0808">Transferase</keyword>
<dbReference type="GO" id="GO:0005524">
    <property type="term" value="F:ATP binding"/>
    <property type="evidence" value="ECO:0007669"/>
    <property type="project" value="UniProtKB-UniRule"/>
</dbReference>
<gene>
    <name evidence="13" type="primary">lpxK</name>
    <name evidence="14" type="ORF">SAMN05216271_1018</name>
</gene>
<feature type="binding site" evidence="13">
    <location>
        <begin position="73"/>
        <end position="80"/>
    </location>
    <ligand>
        <name>ATP</name>
        <dbReference type="ChEBI" id="CHEBI:30616"/>
    </ligand>
</feature>
<proteinExistence type="inferred from homology"/>
<comment type="similarity">
    <text evidence="13">Belongs to the LpxK family.</text>
</comment>
<dbReference type="UniPathway" id="UPA00359">
    <property type="reaction ID" value="UER00482"/>
</dbReference>